<sequence length="419" mass="47157">MDALPVEVIGNILSLLAAARDVIIASATCRKWREAACRHLRALRFCPDDWPVYHELSTEQLEVLITQTILQTSCLHDLSLCVGDEEFSAAPVIAWLISTRESLRFLTYMIQARPFVNLLDRCGRRKLEVLHIGNITIPTVDPKIHKFPVLRSLTLNRVSISALDIKLLLVSCPKLESLSLVNTSISLPQTDGEATLELNSQSLKSFSLEAVSLDNITLDVDNLESISLKDSTLEHFEVLSKGGLRVLKMDDVSIMQFDVGQGMENLEVVDLSNFTVIWPHLYQKISEACKLRRLRLWGPVDVEDEVMDLETIALSFPQLTRLALSYELEDGILQHALKGSSFLEKVTVLEVGSTTINELFSQWISALLGRCPSLKRLVVHGHLSEAKVREDYQKIARFNSSVVDLMRKYVNVEIQFVFS</sequence>
<dbReference type="EMBL" id="CM055103">
    <property type="protein sequence ID" value="KAJ7535483.1"/>
    <property type="molecule type" value="Genomic_DNA"/>
</dbReference>
<organism evidence="1 2">
    <name type="scientific">Diphasiastrum complanatum</name>
    <name type="common">Issler's clubmoss</name>
    <name type="synonym">Lycopodium complanatum</name>
    <dbReference type="NCBI Taxonomy" id="34168"/>
    <lineage>
        <taxon>Eukaryota</taxon>
        <taxon>Viridiplantae</taxon>
        <taxon>Streptophyta</taxon>
        <taxon>Embryophyta</taxon>
        <taxon>Tracheophyta</taxon>
        <taxon>Lycopodiopsida</taxon>
        <taxon>Lycopodiales</taxon>
        <taxon>Lycopodiaceae</taxon>
        <taxon>Lycopodioideae</taxon>
        <taxon>Diphasiastrum</taxon>
    </lineage>
</organism>
<evidence type="ECO:0000313" key="2">
    <source>
        <dbReference type="Proteomes" id="UP001162992"/>
    </source>
</evidence>
<proteinExistence type="predicted"/>
<gene>
    <name evidence="1" type="ORF">O6H91_12G035800</name>
</gene>
<protein>
    <submittedName>
        <fullName evidence="1">Uncharacterized protein</fullName>
    </submittedName>
</protein>
<accession>A0ACC2C0B0</accession>
<comment type="caution">
    <text evidence="1">The sequence shown here is derived from an EMBL/GenBank/DDBJ whole genome shotgun (WGS) entry which is preliminary data.</text>
</comment>
<evidence type="ECO:0000313" key="1">
    <source>
        <dbReference type="EMBL" id="KAJ7535483.1"/>
    </source>
</evidence>
<name>A0ACC2C0B0_DIPCM</name>
<dbReference type="Proteomes" id="UP001162992">
    <property type="component" value="Chromosome 12"/>
</dbReference>
<reference evidence="2" key="1">
    <citation type="journal article" date="2024" name="Proc. Natl. Acad. Sci. U.S.A.">
        <title>Extraordinary preservation of gene collinearity over three hundred million years revealed in homosporous lycophytes.</title>
        <authorList>
            <person name="Li C."/>
            <person name="Wickell D."/>
            <person name="Kuo L.Y."/>
            <person name="Chen X."/>
            <person name="Nie B."/>
            <person name="Liao X."/>
            <person name="Peng D."/>
            <person name="Ji J."/>
            <person name="Jenkins J."/>
            <person name="Williams M."/>
            <person name="Shu S."/>
            <person name="Plott C."/>
            <person name="Barry K."/>
            <person name="Rajasekar S."/>
            <person name="Grimwood J."/>
            <person name="Han X."/>
            <person name="Sun S."/>
            <person name="Hou Z."/>
            <person name="He W."/>
            <person name="Dai G."/>
            <person name="Sun C."/>
            <person name="Schmutz J."/>
            <person name="Leebens-Mack J.H."/>
            <person name="Li F.W."/>
            <person name="Wang L."/>
        </authorList>
    </citation>
    <scope>NUCLEOTIDE SEQUENCE [LARGE SCALE GENOMIC DNA]</scope>
    <source>
        <strain evidence="2">cv. PW_Plant_1</strain>
    </source>
</reference>
<keyword evidence="2" id="KW-1185">Reference proteome</keyword>